<evidence type="ECO:0000313" key="3">
    <source>
        <dbReference type="EMBL" id="AVO40774.1"/>
    </source>
</evidence>
<keyword evidence="4" id="KW-1185">Reference proteome</keyword>
<feature type="compositionally biased region" description="Polar residues" evidence="2">
    <location>
        <begin position="241"/>
        <end position="250"/>
    </location>
</feature>
<accession>A0A2S0MY10</accession>
<name>A0A2S0MY10_9BURK</name>
<feature type="region of interest" description="Disordered" evidence="2">
    <location>
        <begin position="284"/>
        <end position="310"/>
    </location>
</feature>
<proteinExistence type="predicted"/>
<feature type="coiled-coil region" evidence="1">
    <location>
        <begin position="76"/>
        <end position="103"/>
    </location>
</feature>
<dbReference type="Proteomes" id="UP000239326">
    <property type="component" value="Chromosome"/>
</dbReference>
<sequence length="310" mass="32783">MSKEETKMATSITQAKPLLTAAELELFDNSRADPIKQFSVKQLAGKEKRCRTLRDKYRDLYRRQTVALRGKAKGGAQSAQDANARTQRKAEIMQEMLERFEARSSLLIAREAREQPAAAAPVRARPAPGKRLVKPAAKAAAKVPAKATKVSAKPVRKSAARGSSAATPAKPSASKAPATGKVRAAPAKKGAAAGGAKSPFPTSANPPKARKPKAPEQALSAVANLQQASDDAPHIDHLNGTDPTPRSNKAPSKRAPTYGGKARAPDVNAPLDMVASAQRGNPVRAMPGNIAIQGHVSSNVRRVQGKRDSR</sequence>
<feature type="compositionally biased region" description="Low complexity" evidence="2">
    <location>
        <begin position="134"/>
        <end position="153"/>
    </location>
</feature>
<keyword evidence="1" id="KW-0175">Coiled coil</keyword>
<feature type="compositionally biased region" description="Low complexity" evidence="2">
    <location>
        <begin position="163"/>
        <end position="197"/>
    </location>
</feature>
<evidence type="ECO:0000313" key="4">
    <source>
        <dbReference type="Proteomes" id="UP000239326"/>
    </source>
</evidence>
<feature type="compositionally biased region" description="Low complexity" evidence="2">
    <location>
        <begin position="115"/>
        <end position="127"/>
    </location>
</feature>
<dbReference type="EMBL" id="CP027669">
    <property type="protein sequence ID" value="AVO40774.1"/>
    <property type="molecule type" value="Genomic_DNA"/>
</dbReference>
<protein>
    <submittedName>
        <fullName evidence="3">Uncharacterized protein</fullName>
    </submittedName>
</protein>
<evidence type="ECO:0000256" key="1">
    <source>
        <dbReference type="SAM" id="Coils"/>
    </source>
</evidence>
<reference evidence="3 4" key="1">
    <citation type="submission" date="2018-03" db="EMBL/GenBank/DDBJ databases">
        <title>Genome sequencing of Simplicispira sp.</title>
        <authorList>
            <person name="Kim S.-J."/>
            <person name="Heo J."/>
            <person name="Kwon S.-W."/>
        </authorList>
    </citation>
    <scope>NUCLEOTIDE SEQUENCE [LARGE SCALE GENOMIC DNA]</scope>
    <source>
        <strain evidence="3 4">SC1-8</strain>
    </source>
</reference>
<evidence type="ECO:0000256" key="2">
    <source>
        <dbReference type="SAM" id="MobiDB-lite"/>
    </source>
</evidence>
<dbReference type="AlphaFoldDB" id="A0A2S0MY10"/>
<feature type="region of interest" description="Disordered" evidence="2">
    <location>
        <begin position="112"/>
        <end position="267"/>
    </location>
</feature>
<organism evidence="3 4">
    <name type="scientific">Simplicispira suum</name>
    <dbReference type="NCBI Taxonomy" id="2109915"/>
    <lineage>
        <taxon>Bacteria</taxon>
        <taxon>Pseudomonadati</taxon>
        <taxon>Pseudomonadota</taxon>
        <taxon>Betaproteobacteria</taxon>
        <taxon>Burkholderiales</taxon>
        <taxon>Comamonadaceae</taxon>
        <taxon>Simplicispira</taxon>
    </lineage>
</organism>
<dbReference type="KEGG" id="simp:C6571_05275"/>
<gene>
    <name evidence="3" type="ORF">C6571_05275</name>
</gene>